<protein>
    <submittedName>
        <fullName evidence="1">Uncharacterized protein</fullName>
    </submittedName>
</protein>
<organism evidence="1 2">
    <name type="scientific">Piromyces finnis</name>
    <dbReference type="NCBI Taxonomy" id="1754191"/>
    <lineage>
        <taxon>Eukaryota</taxon>
        <taxon>Fungi</taxon>
        <taxon>Fungi incertae sedis</taxon>
        <taxon>Chytridiomycota</taxon>
        <taxon>Chytridiomycota incertae sedis</taxon>
        <taxon>Neocallimastigomycetes</taxon>
        <taxon>Neocallimastigales</taxon>
        <taxon>Neocallimastigaceae</taxon>
        <taxon>Piromyces</taxon>
    </lineage>
</organism>
<name>A0A1Y1VB97_9FUNG</name>
<sequence length="153" mass="16966">YLLLNTMLVLSSSVKELMNKMINYEEICDIHNTDITDNQLKEMVSSGFEYIINSVSISNNATTSDEVYNIRQAVVEEFEEKLYEADLGYTGTKSLVARGDDCDWKKLFVCAAYTAGITIYLALYGFGPFTGPEAIACIIGIGPSALKCYSDCF</sequence>
<proteinExistence type="predicted"/>
<reference evidence="1 2" key="2">
    <citation type="submission" date="2016-08" db="EMBL/GenBank/DDBJ databases">
        <title>Pervasive Adenine N6-methylation of Active Genes in Fungi.</title>
        <authorList>
            <consortium name="DOE Joint Genome Institute"/>
            <person name="Mondo S.J."/>
            <person name="Dannebaum R.O."/>
            <person name="Kuo R.C."/>
            <person name="Labutti K."/>
            <person name="Haridas S."/>
            <person name="Kuo A."/>
            <person name="Salamov A."/>
            <person name="Ahrendt S.R."/>
            <person name="Lipzen A."/>
            <person name="Sullivan W."/>
            <person name="Andreopoulos W.B."/>
            <person name="Clum A."/>
            <person name="Lindquist E."/>
            <person name="Daum C."/>
            <person name="Ramamoorthy G.K."/>
            <person name="Gryganskyi A."/>
            <person name="Culley D."/>
            <person name="Magnuson J.K."/>
            <person name="James T.Y."/>
            <person name="O'Malley M.A."/>
            <person name="Stajich J.E."/>
            <person name="Spatafora J.W."/>
            <person name="Visel A."/>
            <person name="Grigoriev I.V."/>
        </authorList>
    </citation>
    <scope>NUCLEOTIDE SEQUENCE [LARGE SCALE GENOMIC DNA]</scope>
    <source>
        <strain evidence="2">finn</strain>
    </source>
</reference>
<dbReference type="EMBL" id="MCFH01000017">
    <property type="protein sequence ID" value="ORX51832.1"/>
    <property type="molecule type" value="Genomic_DNA"/>
</dbReference>
<evidence type="ECO:0000313" key="1">
    <source>
        <dbReference type="EMBL" id="ORX51832.1"/>
    </source>
</evidence>
<dbReference type="AlphaFoldDB" id="A0A1Y1VB97"/>
<dbReference type="Proteomes" id="UP000193719">
    <property type="component" value="Unassembled WGS sequence"/>
</dbReference>
<keyword evidence="2" id="KW-1185">Reference proteome</keyword>
<accession>A0A1Y1VB97</accession>
<feature type="non-terminal residue" evidence="1">
    <location>
        <position position="1"/>
    </location>
</feature>
<evidence type="ECO:0000313" key="2">
    <source>
        <dbReference type="Proteomes" id="UP000193719"/>
    </source>
</evidence>
<reference evidence="1 2" key="1">
    <citation type="submission" date="2016-08" db="EMBL/GenBank/DDBJ databases">
        <title>Genomes of anaerobic fungi encode conserved fungal cellulosomes for biomass hydrolysis.</title>
        <authorList>
            <consortium name="DOE Joint Genome Institute"/>
            <person name="Haitjema C.H."/>
            <person name="Gilmore S.P."/>
            <person name="Henske J.K."/>
            <person name="Solomon K.V."/>
            <person name="De Groot R."/>
            <person name="Kuo A."/>
            <person name="Mondo S.J."/>
            <person name="Salamov A.A."/>
            <person name="Labutti K."/>
            <person name="Zhao Z."/>
            <person name="Chiniquy J."/>
            <person name="Barry K."/>
            <person name="Brewer H.M."/>
            <person name="Purvine S.O."/>
            <person name="Wright A.T."/>
            <person name="Boxma B."/>
            <person name="Van Alen T."/>
            <person name="Hackstein J.H."/>
            <person name="Baker S.E."/>
            <person name="Grigoriev I.V."/>
            <person name="O'Malley M.A."/>
        </authorList>
    </citation>
    <scope>NUCLEOTIDE SEQUENCE [LARGE SCALE GENOMIC DNA]</scope>
    <source>
        <strain evidence="2">finn</strain>
    </source>
</reference>
<comment type="caution">
    <text evidence="1">The sequence shown here is derived from an EMBL/GenBank/DDBJ whole genome shotgun (WGS) entry which is preliminary data.</text>
</comment>
<gene>
    <name evidence="1" type="ORF">BCR36DRAFT_445949</name>
</gene>